<dbReference type="PATRIC" id="fig|270498.16.peg.943"/>
<dbReference type="InterPro" id="IPR049939">
    <property type="entry name" value="NifE-like"/>
</dbReference>
<name>A0A0M2NJH3_9FIRM</name>
<evidence type="ECO:0000259" key="1">
    <source>
        <dbReference type="Pfam" id="PF00148"/>
    </source>
</evidence>
<accession>A0A0M2NJH3</accession>
<feature type="domain" description="Nitrogenase/oxidoreductase component 1" evidence="1">
    <location>
        <begin position="28"/>
        <end position="254"/>
    </location>
</feature>
<evidence type="ECO:0000313" key="2">
    <source>
        <dbReference type="EMBL" id="KKI51116.1"/>
    </source>
</evidence>
<sequence>MKQLSLRLPPFAPDYSGVCSALFELGGMIIIHDACGCTGNYTGFDEPRWYGSKSEVYCSGLRQIDAILGDDEKLIGRIMQAAREMHPKFICITGSPVPMIIGTDFEGIAGEVEQRYGAPAFGFPTTGLKLYDEGAGNAFCALAKKFARKAQTQKGAVNLLGLTPLDFYVSDNAEDIKAAFKKRGYEVLSSYAMGTSLEDIEKSAEAQVNIVVSQSGLAVAKYFYDTYRIPYVAGLPVGEKASETFFSAVQQSMDDGLNRVLTGKREQGKKRVLIMGERIASGAMRLCLEQDYGMDGIAVAGIFSPCGELMAEGDLQAVGEEEISGILNGGYDTIIADPMFKMLLKPSKHVHFVDFPIPAVSSKLHWEECVPFIGNKIERLASMV</sequence>
<dbReference type="Pfam" id="PF00148">
    <property type="entry name" value="Oxidored_nitro"/>
    <property type="match status" value="1"/>
</dbReference>
<dbReference type="PANTHER" id="PTHR42956">
    <property type="entry name" value="NITROGENASE IRON-MOLYBDENUM COFACTOR BIOSYNTHESIS PROTEIN NIFE"/>
    <property type="match status" value="1"/>
</dbReference>
<reference evidence="2 3" key="1">
    <citation type="submission" date="2015-04" db="EMBL/GenBank/DDBJ databases">
        <title>Draft genome sequence of bacteremic isolate Catabacter hongkongensis type strain HKU16T.</title>
        <authorList>
            <person name="Lau S.K."/>
            <person name="Teng J.L."/>
            <person name="Huang Y."/>
            <person name="Curreem S.O."/>
            <person name="Tsui S.K."/>
            <person name="Woo P.C."/>
        </authorList>
    </citation>
    <scope>NUCLEOTIDE SEQUENCE [LARGE SCALE GENOMIC DNA]</scope>
    <source>
        <strain evidence="2 3">HKU16</strain>
    </source>
</reference>
<comment type="caution">
    <text evidence="2">The sequence shown here is derived from an EMBL/GenBank/DDBJ whole genome shotgun (WGS) entry which is preliminary data.</text>
</comment>
<dbReference type="InterPro" id="IPR000510">
    <property type="entry name" value="Nase/OxRdtase_comp1"/>
</dbReference>
<dbReference type="EMBL" id="LAYJ01000088">
    <property type="protein sequence ID" value="KKI51116.1"/>
    <property type="molecule type" value="Genomic_DNA"/>
</dbReference>
<dbReference type="PANTHER" id="PTHR42956:SF1">
    <property type="entry name" value="NITROGENASE IRON-MOLYBDENUM COFACTOR BIOSYNTHESIS PROTEIN NIFE"/>
    <property type="match status" value="1"/>
</dbReference>
<gene>
    <name evidence="2" type="ORF">CHK_1503</name>
</gene>
<dbReference type="Gene3D" id="3.40.50.1980">
    <property type="entry name" value="Nitrogenase molybdenum iron protein domain"/>
    <property type="match status" value="2"/>
</dbReference>
<dbReference type="AlphaFoldDB" id="A0A0M2NJH3"/>
<protein>
    <recommendedName>
        <fullName evidence="1">Nitrogenase/oxidoreductase component 1 domain-containing protein</fullName>
    </recommendedName>
</protein>
<keyword evidence="3" id="KW-1185">Reference proteome</keyword>
<dbReference type="RefSeq" id="WP_046443364.1">
    <property type="nucleotide sequence ID" value="NZ_LAYJ01000088.1"/>
</dbReference>
<dbReference type="STRING" id="270498.CHK_1503"/>
<proteinExistence type="predicted"/>
<dbReference type="SUPFAM" id="SSF53807">
    <property type="entry name" value="Helical backbone' metal receptor"/>
    <property type="match status" value="1"/>
</dbReference>
<organism evidence="2 3">
    <name type="scientific">Christensenella hongkongensis</name>
    <dbReference type="NCBI Taxonomy" id="270498"/>
    <lineage>
        <taxon>Bacteria</taxon>
        <taxon>Bacillati</taxon>
        <taxon>Bacillota</taxon>
        <taxon>Clostridia</taxon>
        <taxon>Christensenellales</taxon>
        <taxon>Christensenellaceae</taxon>
        <taxon>Christensenella</taxon>
    </lineage>
</organism>
<dbReference type="GO" id="GO:0016491">
    <property type="term" value="F:oxidoreductase activity"/>
    <property type="evidence" value="ECO:0007669"/>
    <property type="project" value="InterPro"/>
</dbReference>
<dbReference type="OrthoDB" id="3199475at2"/>
<dbReference type="Proteomes" id="UP000034076">
    <property type="component" value="Unassembled WGS sequence"/>
</dbReference>
<evidence type="ECO:0000313" key="3">
    <source>
        <dbReference type="Proteomes" id="UP000034076"/>
    </source>
</evidence>